<accession>A0A564TSH4</accession>
<proteinExistence type="predicted"/>
<dbReference type="RefSeq" id="WP_144100828.1">
    <property type="nucleotide sequence ID" value="NZ_CABHNM010000039.1"/>
</dbReference>
<keyword evidence="2" id="KW-0346">Stress response</keyword>
<dbReference type="InterPro" id="IPR020575">
    <property type="entry name" value="Hsp90_N"/>
</dbReference>
<dbReference type="InterPro" id="IPR056471">
    <property type="entry name" value="HD-CE"/>
</dbReference>
<dbReference type="EMBL" id="CABHNM010000039">
    <property type="protein sequence ID" value="VUX10209.1"/>
    <property type="molecule type" value="Genomic_DNA"/>
</dbReference>
<protein>
    <submittedName>
        <fullName evidence="2">Heat shock protein 90</fullName>
    </submittedName>
</protein>
<dbReference type="Pfam" id="PF24391">
    <property type="entry name" value="HD-CE"/>
    <property type="match status" value="1"/>
</dbReference>
<sequence length="1157" mass="135401">MKIQERITTLTEEVKDDNTTSLWRVCRGIVENVSQHNKQIIAQMRDYDTHDKEHSEKVLEIIEDILGQNMEKLTVYELLLLYMSAYLHDSAMALPDWEYKVLKAVEGTEEYHDNTLEFTICNDYKPKHTYSEALRIIEENKDKLFCYDTAKNYICAKPTEDKMTESLAEFMQQYEEFRNGYITDLDKCKGSVSEYMDKSRWIRSEFIRQTHHIRAVENVESLKGKIADAIGGFYAEKFIEDLAAICRCHGENLESVFQLPDTRKDWLGRTANIQFLAMMLRLGDVIHFDSKRAPRSLYAEKQITDAVSYKHWNAKFQELQYKVQNENGKVTICYQAYCEDPEMYYFIQDYMGWIDNEIDNYYVLKNKWKMNQSSETGQYCFNIEKVDRTDIGYDKDQFVPDNDMKFVLNQSKILELLMGIQLYKDPFLCLREIYQNALDASKCMKAYNKKKGKTENLTIEFGIGEEDLHGKKERYIYCLDHGTGMNAYIIKNYLLHIGNSYYRSKDFAKQNTDWGYDVKPTSQFGIGLLSGYMLADKIGITTIHYEESGNALSFMMEGVNEHFYYTKPKRTEVEAIGDHGTLVKLYLKEEYRDKVNVEYIPKMPLALMAHNDKVKEDIGGQDVVEKNLFYILSHYIGVECSGISVMICDEAGIKRKNYYCNIIFDQRNYDEISDEDMKELLKYWGDQYYKNIEKMIVEKRNLVEDYVIKVMTKNVELYSHITLPKKGIGECKSRINNNHFIGCMEQSILVDGILIEKLPETFKKAEEILGDDVMKASIINYIGEKRPVLSIDRNVCVKFPEMKVELEKLRNKFIEELAKTIIRHIQNENISEEDPEQLLIWDIVVGDFSSVVGDLLKKMEISQCKNLIFEKNFVEKNKYTLNDLLSDNNIYLKNIDFRKYQEIIRHIILGRSVVATRIKVEDLNITIQGEEYQELTCIKNMYVDGPVTLRTIVVCADEWNGRFEDYDIVNEIWPIINPDLYRCLTWGIVIKGVTNRCKIVHNIEGSILEIANLDPVLIHPIYGIGSKERWEGCEESYVGKFYNNQQQFKLHEMTNWGRKAREEKISYALYVYIAPRELNRLDQEILAKYEESDPDYVNGVKEGWSILFLGECQKYIICPGIVPRAEMAKKVREDYIKLTPDITYLYSDGTKVFDELK</sequence>
<dbReference type="AlphaFoldDB" id="A0A564TSH4"/>
<organism evidence="2 3">
    <name type="scientific">Dorea longicatena</name>
    <dbReference type="NCBI Taxonomy" id="88431"/>
    <lineage>
        <taxon>Bacteria</taxon>
        <taxon>Bacillati</taxon>
        <taxon>Bacillota</taxon>
        <taxon>Clostridia</taxon>
        <taxon>Lachnospirales</taxon>
        <taxon>Lachnospiraceae</taxon>
        <taxon>Dorea</taxon>
    </lineage>
</organism>
<gene>
    <name evidence="2" type="ORF">DLSSTS7063_01713</name>
</gene>
<name>A0A564TSH4_9FIRM</name>
<dbReference type="Proteomes" id="UP000398619">
    <property type="component" value="Unassembled WGS sequence"/>
</dbReference>
<evidence type="ECO:0000313" key="2">
    <source>
        <dbReference type="EMBL" id="VUX10209.1"/>
    </source>
</evidence>
<dbReference type="PRINTS" id="PR00775">
    <property type="entry name" value="HEATSHOCK90"/>
</dbReference>
<dbReference type="SUPFAM" id="SSF55874">
    <property type="entry name" value="ATPase domain of HSP90 chaperone/DNA topoisomerase II/histidine kinase"/>
    <property type="match status" value="1"/>
</dbReference>
<reference evidence="2 3" key="1">
    <citation type="submission" date="2019-07" db="EMBL/GenBank/DDBJ databases">
        <authorList>
            <person name="Hibberd C M."/>
            <person name="Gehrig L. J."/>
            <person name="Chang H.-W."/>
            <person name="Venkatesh S."/>
        </authorList>
    </citation>
    <scope>NUCLEOTIDE SEQUENCE [LARGE SCALE GENOMIC DNA]</scope>
    <source>
        <strain evidence="2">Dorea_longicatena_SSTS_Bg7063</strain>
    </source>
</reference>
<dbReference type="Gene3D" id="3.30.565.10">
    <property type="entry name" value="Histidine kinase-like ATPase, C-terminal domain"/>
    <property type="match status" value="1"/>
</dbReference>
<evidence type="ECO:0000313" key="3">
    <source>
        <dbReference type="Proteomes" id="UP000398619"/>
    </source>
</evidence>
<dbReference type="InterPro" id="IPR036890">
    <property type="entry name" value="HATPase_C_sf"/>
</dbReference>
<feature type="domain" description="HD-CE" evidence="1">
    <location>
        <begin position="45"/>
        <end position="360"/>
    </location>
</feature>
<evidence type="ECO:0000259" key="1">
    <source>
        <dbReference type="Pfam" id="PF24391"/>
    </source>
</evidence>